<keyword evidence="1" id="KW-1133">Transmembrane helix</keyword>
<reference evidence="2 3" key="1">
    <citation type="journal article" date="2018" name="Mol. Plant">
        <title>The genome of Artemisia annua provides insight into the evolution of Asteraceae family and artemisinin biosynthesis.</title>
        <authorList>
            <person name="Shen Q."/>
            <person name="Zhang L."/>
            <person name="Liao Z."/>
            <person name="Wang S."/>
            <person name="Yan T."/>
            <person name="Shi P."/>
            <person name="Liu M."/>
            <person name="Fu X."/>
            <person name="Pan Q."/>
            <person name="Wang Y."/>
            <person name="Lv Z."/>
            <person name="Lu X."/>
            <person name="Zhang F."/>
            <person name="Jiang W."/>
            <person name="Ma Y."/>
            <person name="Chen M."/>
            <person name="Hao X."/>
            <person name="Li L."/>
            <person name="Tang Y."/>
            <person name="Lv G."/>
            <person name="Zhou Y."/>
            <person name="Sun X."/>
            <person name="Brodelius P.E."/>
            <person name="Rose J.K.C."/>
            <person name="Tang K."/>
        </authorList>
    </citation>
    <scope>NUCLEOTIDE SEQUENCE [LARGE SCALE GENOMIC DNA]</scope>
    <source>
        <strain evidence="3">cv. Huhao1</strain>
        <tissue evidence="2">Leaf</tissue>
    </source>
</reference>
<proteinExistence type="predicted"/>
<dbReference type="Proteomes" id="UP000245207">
    <property type="component" value="Unassembled WGS sequence"/>
</dbReference>
<keyword evidence="1" id="KW-0812">Transmembrane</keyword>
<evidence type="ECO:0000313" key="2">
    <source>
        <dbReference type="EMBL" id="PWA36358.1"/>
    </source>
</evidence>
<dbReference type="GO" id="GO:0009451">
    <property type="term" value="P:RNA modification"/>
    <property type="evidence" value="ECO:0007669"/>
    <property type="project" value="InterPro"/>
</dbReference>
<dbReference type="OrthoDB" id="185373at2759"/>
<gene>
    <name evidence="2" type="ORF">CTI12_AA600370</name>
</gene>
<evidence type="ECO:0000256" key="1">
    <source>
        <dbReference type="SAM" id="Phobius"/>
    </source>
</evidence>
<dbReference type="InterPro" id="IPR046960">
    <property type="entry name" value="PPR_At4g14850-like_plant"/>
</dbReference>
<dbReference type="GO" id="GO:0003723">
    <property type="term" value="F:RNA binding"/>
    <property type="evidence" value="ECO:0007669"/>
    <property type="project" value="InterPro"/>
</dbReference>
<comment type="caution">
    <text evidence="2">The sequence shown here is derived from an EMBL/GenBank/DDBJ whole genome shotgun (WGS) entry which is preliminary data.</text>
</comment>
<protein>
    <submittedName>
        <fullName evidence="2">Pentatricopeptide repeat (PPR) superfamily protein</fullName>
    </submittedName>
</protein>
<dbReference type="STRING" id="35608.A0A2U1KI21"/>
<accession>A0A2U1KI21</accession>
<dbReference type="PANTHER" id="PTHR47926">
    <property type="entry name" value="PENTATRICOPEPTIDE REPEAT-CONTAINING PROTEIN"/>
    <property type="match status" value="1"/>
</dbReference>
<dbReference type="EMBL" id="PKPP01018303">
    <property type="protein sequence ID" value="PWA36358.1"/>
    <property type="molecule type" value="Genomic_DNA"/>
</dbReference>
<evidence type="ECO:0000313" key="3">
    <source>
        <dbReference type="Proteomes" id="UP000245207"/>
    </source>
</evidence>
<dbReference type="Pfam" id="PF20431">
    <property type="entry name" value="E_motif"/>
    <property type="match status" value="1"/>
</dbReference>
<keyword evidence="3" id="KW-1185">Reference proteome</keyword>
<dbReference type="PANTHER" id="PTHR47926:SF366">
    <property type="entry name" value="PENTATRICOPEPTIDE REPEAT SUPERFAMILY PROTEIN"/>
    <property type="match status" value="1"/>
</dbReference>
<name>A0A2U1KI21_ARTAN</name>
<dbReference type="AlphaFoldDB" id="A0A2U1KI21"/>
<sequence length="217" mass="25207">MALMASDFLGKRLQDDMKLQAEMESVAVISKNNYFDSMEKAYKITPRSEHYACVVDLLACRKYRLYSDRKRGELAAESLKKLDPENSGARVLILSNIYAKEQQWEDVRSVRKTMKEENVKKLLLEAVRLRVVMRGPRWCLFGQYWIVFGLPCFGLWIGLWYWAEEVVVLVGWIMDVDNKVHVFGVEDWCHPHKKGIDLKLDSLLGKIVEVGYVPDTE</sequence>
<feature type="transmembrane region" description="Helical" evidence="1">
    <location>
        <begin position="138"/>
        <end position="162"/>
    </location>
</feature>
<dbReference type="InterPro" id="IPR046848">
    <property type="entry name" value="E_motif"/>
</dbReference>
<keyword evidence="1" id="KW-0472">Membrane</keyword>
<organism evidence="2 3">
    <name type="scientific">Artemisia annua</name>
    <name type="common">Sweet wormwood</name>
    <dbReference type="NCBI Taxonomy" id="35608"/>
    <lineage>
        <taxon>Eukaryota</taxon>
        <taxon>Viridiplantae</taxon>
        <taxon>Streptophyta</taxon>
        <taxon>Embryophyta</taxon>
        <taxon>Tracheophyta</taxon>
        <taxon>Spermatophyta</taxon>
        <taxon>Magnoliopsida</taxon>
        <taxon>eudicotyledons</taxon>
        <taxon>Gunneridae</taxon>
        <taxon>Pentapetalae</taxon>
        <taxon>asterids</taxon>
        <taxon>campanulids</taxon>
        <taxon>Asterales</taxon>
        <taxon>Asteraceae</taxon>
        <taxon>Asteroideae</taxon>
        <taxon>Anthemideae</taxon>
        <taxon>Artemisiinae</taxon>
        <taxon>Artemisia</taxon>
    </lineage>
</organism>